<feature type="signal peptide" evidence="1">
    <location>
        <begin position="1"/>
        <end position="22"/>
    </location>
</feature>
<keyword evidence="1" id="KW-0732">Signal</keyword>
<dbReference type="PROSITE" id="PS51257">
    <property type="entry name" value="PROKAR_LIPOPROTEIN"/>
    <property type="match status" value="1"/>
</dbReference>
<dbReference type="Proteomes" id="UP000448943">
    <property type="component" value="Unassembled WGS sequence"/>
</dbReference>
<organism evidence="2 3">
    <name type="scientific">Chengkuizengella marina</name>
    <dbReference type="NCBI Taxonomy" id="2507566"/>
    <lineage>
        <taxon>Bacteria</taxon>
        <taxon>Bacillati</taxon>
        <taxon>Bacillota</taxon>
        <taxon>Bacilli</taxon>
        <taxon>Bacillales</taxon>
        <taxon>Paenibacillaceae</taxon>
        <taxon>Chengkuizengella</taxon>
    </lineage>
</organism>
<evidence type="ECO:0000313" key="3">
    <source>
        <dbReference type="Proteomes" id="UP000448943"/>
    </source>
</evidence>
<dbReference type="AlphaFoldDB" id="A0A6N9Q7A2"/>
<name>A0A6N9Q7A2_9BACL</name>
<feature type="chain" id="PRO_5039629778" evidence="1">
    <location>
        <begin position="23"/>
        <end position="224"/>
    </location>
</feature>
<evidence type="ECO:0000313" key="2">
    <source>
        <dbReference type="EMBL" id="NBI30543.1"/>
    </source>
</evidence>
<dbReference type="RefSeq" id="WP_160647347.1">
    <property type="nucleotide sequence ID" value="NZ_SIJB01000032.1"/>
</dbReference>
<keyword evidence="3" id="KW-1185">Reference proteome</keyword>
<reference evidence="2 3" key="1">
    <citation type="submission" date="2019-01" db="EMBL/GenBank/DDBJ databases">
        <title>Chengkuizengella sp. nov., isolated from deep-sea sediment of East Pacific Ocean.</title>
        <authorList>
            <person name="Yang J."/>
            <person name="Lai Q."/>
            <person name="Shao Z."/>
        </authorList>
    </citation>
    <scope>NUCLEOTIDE SEQUENCE [LARGE SCALE GENOMIC DNA]</scope>
    <source>
        <strain evidence="2 3">YPA3-1-1</strain>
    </source>
</reference>
<dbReference type="EMBL" id="SIJB01000032">
    <property type="protein sequence ID" value="NBI30543.1"/>
    <property type="molecule type" value="Genomic_DNA"/>
</dbReference>
<sequence>MKKQMMLILLSCFILLILVGCNEDEPVVEIIEDRKIERASTLTISSSEFIKGDAEVLEAHFDEWQTGKVNLQYTGEEKMMAVSYDIYEKGKLTKSSGTIGTFFMDKYEGKLLISLIDEDKSDLQNYNLGLQISSESSSSYTNRDIPEIQFPAEAARTIWNLNKGITLHDKEEAIVWAYLANVNSIINPVILTDENLKKDYDFAFVIKVNLIDEEDYDMEGKQDG</sequence>
<gene>
    <name evidence="2" type="ORF">ERL59_16460</name>
</gene>
<accession>A0A6N9Q7A2</accession>
<proteinExistence type="predicted"/>
<evidence type="ECO:0000256" key="1">
    <source>
        <dbReference type="SAM" id="SignalP"/>
    </source>
</evidence>
<protein>
    <submittedName>
        <fullName evidence="2">Uncharacterized protein</fullName>
    </submittedName>
</protein>
<comment type="caution">
    <text evidence="2">The sequence shown here is derived from an EMBL/GenBank/DDBJ whole genome shotgun (WGS) entry which is preliminary data.</text>
</comment>
<dbReference type="OrthoDB" id="9826360at2"/>